<dbReference type="EMBL" id="JABAYA010000265">
    <property type="protein sequence ID" value="KAF7721440.1"/>
    <property type="molecule type" value="Genomic_DNA"/>
</dbReference>
<keyword evidence="3" id="KW-0175">Coiled coil</keyword>
<evidence type="ECO:0000256" key="4">
    <source>
        <dbReference type="SAM" id="MobiDB-lite"/>
    </source>
</evidence>
<dbReference type="InterPro" id="IPR024326">
    <property type="entry name" value="RRP7_C"/>
</dbReference>
<accession>A0A8H7BEF8</accession>
<evidence type="ECO:0000256" key="3">
    <source>
        <dbReference type="SAM" id="Coils"/>
    </source>
</evidence>
<dbReference type="InterPro" id="IPR040446">
    <property type="entry name" value="RRP7"/>
</dbReference>
<dbReference type="GO" id="GO:0000028">
    <property type="term" value="P:ribosomal small subunit assembly"/>
    <property type="evidence" value="ECO:0007669"/>
    <property type="project" value="TreeGrafter"/>
</dbReference>
<name>A0A8H7BEF8_9FUNG</name>
<feature type="coiled-coil region" evidence="3">
    <location>
        <begin position="285"/>
        <end position="312"/>
    </location>
</feature>
<sequence>MSKKKQETTKIPKASKELDEFCGYKILPVLTKGRCRHYMYMKKHVLRSSSEVAATDRTLFLVNLPVDTTDHHLKQLFGPYGRIQRIIYHNTPSSYGLTNNNNNSEDEDEVPALDLPAKSTSKNNRKRKAGKDQQPESTEEGLRTLLHSGASAHVVFNTPKDLTNVLNMPRAERKWGGDNENKALRPLGFKRYLLSYDLSRPDPQELQQQVDSFMVKFKASEYEKEREILERMNKMDEDGFVVVTRHKKAKTTDGSINVAAVSAESVDLKKAKQRELFDFYRFHLREKKQNELSELRRKFEEDKEKITKLKQSRKFKPF</sequence>
<evidence type="ECO:0000259" key="5">
    <source>
        <dbReference type="PROSITE" id="PS50102"/>
    </source>
</evidence>
<reference evidence="6" key="1">
    <citation type="submission" date="2020-01" db="EMBL/GenBank/DDBJ databases">
        <title>Genome Sequencing of Three Apophysomyces-Like Fungal Strains Confirms a Novel Fungal Genus in the Mucoromycota with divergent Burkholderia-like Endosymbiotic Bacteria.</title>
        <authorList>
            <person name="Stajich J.E."/>
            <person name="Macias A.M."/>
            <person name="Carter-House D."/>
            <person name="Lovett B."/>
            <person name="Kasson L.R."/>
            <person name="Berry K."/>
            <person name="Grigoriev I."/>
            <person name="Chang Y."/>
            <person name="Spatafora J."/>
            <person name="Kasson M.T."/>
        </authorList>
    </citation>
    <scope>NUCLEOTIDE SEQUENCE</scope>
    <source>
        <strain evidence="6">NRRL A-21654</strain>
    </source>
</reference>
<keyword evidence="2" id="KW-0694">RNA-binding</keyword>
<dbReference type="GO" id="GO:0034456">
    <property type="term" value="C:UTP-C complex"/>
    <property type="evidence" value="ECO:0007669"/>
    <property type="project" value="TreeGrafter"/>
</dbReference>
<comment type="caution">
    <text evidence="6">The sequence shown here is derived from an EMBL/GenBank/DDBJ whole genome shotgun (WGS) entry which is preliminary data.</text>
</comment>
<evidence type="ECO:0000256" key="2">
    <source>
        <dbReference type="PROSITE-ProRule" id="PRU00176"/>
    </source>
</evidence>
<dbReference type="Gene3D" id="3.30.70.330">
    <property type="match status" value="1"/>
</dbReference>
<dbReference type="PROSITE" id="PS50102">
    <property type="entry name" value="RRM"/>
    <property type="match status" value="1"/>
</dbReference>
<dbReference type="InterPro" id="IPR012677">
    <property type="entry name" value="Nucleotide-bd_a/b_plait_sf"/>
</dbReference>
<feature type="region of interest" description="Disordered" evidence="4">
    <location>
        <begin position="97"/>
        <end position="140"/>
    </location>
</feature>
<dbReference type="OrthoDB" id="5390at2759"/>
<evidence type="ECO:0000256" key="1">
    <source>
        <dbReference type="ARBA" id="ARBA00006110"/>
    </source>
</evidence>
<dbReference type="PANTHER" id="PTHR13191:SF0">
    <property type="entry name" value="RIBOSOMAL RNA-PROCESSING PROTEIN 7 HOMOLOG A-RELATED"/>
    <property type="match status" value="1"/>
</dbReference>
<gene>
    <name evidence="6" type="primary">RRP7A</name>
    <name evidence="6" type="ORF">EC973_004685</name>
</gene>
<evidence type="ECO:0000313" key="7">
    <source>
        <dbReference type="Proteomes" id="UP000605846"/>
    </source>
</evidence>
<dbReference type="GO" id="GO:0032545">
    <property type="term" value="C:CURI complex"/>
    <property type="evidence" value="ECO:0007669"/>
    <property type="project" value="TreeGrafter"/>
</dbReference>
<dbReference type="Gene3D" id="6.10.250.1770">
    <property type="match status" value="1"/>
</dbReference>
<organism evidence="6 7">
    <name type="scientific">Apophysomyces ossiformis</name>
    <dbReference type="NCBI Taxonomy" id="679940"/>
    <lineage>
        <taxon>Eukaryota</taxon>
        <taxon>Fungi</taxon>
        <taxon>Fungi incertae sedis</taxon>
        <taxon>Mucoromycota</taxon>
        <taxon>Mucoromycotina</taxon>
        <taxon>Mucoromycetes</taxon>
        <taxon>Mucorales</taxon>
        <taxon>Mucorineae</taxon>
        <taxon>Mucoraceae</taxon>
        <taxon>Apophysomyces</taxon>
    </lineage>
</organism>
<dbReference type="InterPro" id="IPR040447">
    <property type="entry name" value="RRM_Rrp7"/>
</dbReference>
<evidence type="ECO:0000313" key="6">
    <source>
        <dbReference type="EMBL" id="KAF7721440.1"/>
    </source>
</evidence>
<dbReference type="InterPro" id="IPR000504">
    <property type="entry name" value="RRM_dom"/>
</dbReference>
<dbReference type="SUPFAM" id="SSF54928">
    <property type="entry name" value="RNA-binding domain, RBD"/>
    <property type="match status" value="1"/>
</dbReference>
<dbReference type="InterPro" id="IPR035979">
    <property type="entry name" value="RBD_domain_sf"/>
</dbReference>
<dbReference type="GO" id="GO:0003723">
    <property type="term" value="F:RNA binding"/>
    <property type="evidence" value="ECO:0007669"/>
    <property type="project" value="UniProtKB-UniRule"/>
</dbReference>
<feature type="domain" description="RRM" evidence="5">
    <location>
        <begin position="57"/>
        <end position="134"/>
    </location>
</feature>
<dbReference type="AlphaFoldDB" id="A0A8H7BEF8"/>
<dbReference type="Proteomes" id="UP000605846">
    <property type="component" value="Unassembled WGS sequence"/>
</dbReference>
<proteinExistence type="inferred from homology"/>
<dbReference type="Pfam" id="PF12923">
    <property type="entry name" value="RRP7"/>
    <property type="match status" value="1"/>
</dbReference>
<protein>
    <submittedName>
        <fullName evidence="6">Ribosomal RNA-processing protein 7 A</fullName>
    </submittedName>
</protein>
<dbReference type="Pfam" id="PF17799">
    <property type="entry name" value="RRM_Rrp7"/>
    <property type="match status" value="1"/>
</dbReference>
<dbReference type="CDD" id="cd12951">
    <property type="entry name" value="RRP7_Rrp7A"/>
    <property type="match status" value="1"/>
</dbReference>
<dbReference type="GO" id="GO:0006364">
    <property type="term" value="P:rRNA processing"/>
    <property type="evidence" value="ECO:0007669"/>
    <property type="project" value="TreeGrafter"/>
</dbReference>
<keyword evidence="7" id="KW-1185">Reference proteome</keyword>
<dbReference type="PANTHER" id="PTHR13191">
    <property type="entry name" value="RIBOSOMAL RNA PROCESSING PROTEIN 7-RELATED"/>
    <property type="match status" value="1"/>
</dbReference>
<comment type="similarity">
    <text evidence="1">Belongs to the RRP7 family.</text>
</comment>